<sequence>MCHLHLQPSRQQRAARPWLGYHQQHGGLNLRHTVARHRASSRTRKASVAKQAEALLCRTLGILDNDEDITERTLDSFAARFRDQLPDDVLEAMRAFFRLDDPHINAAKDGLIGHGGAGALDHGDGKAQTTVA</sequence>
<name>A0A8R7JYE3_TRIUA</name>
<evidence type="ECO:0000313" key="2">
    <source>
        <dbReference type="Proteomes" id="UP000015106"/>
    </source>
</evidence>
<reference evidence="1" key="2">
    <citation type="submission" date="2018-03" db="EMBL/GenBank/DDBJ databases">
        <title>The Triticum urartu genome reveals the dynamic nature of wheat genome evolution.</title>
        <authorList>
            <person name="Ling H."/>
            <person name="Ma B."/>
            <person name="Shi X."/>
            <person name="Liu H."/>
            <person name="Dong L."/>
            <person name="Sun H."/>
            <person name="Cao Y."/>
            <person name="Gao Q."/>
            <person name="Zheng S."/>
            <person name="Li Y."/>
            <person name="Yu Y."/>
            <person name="Du H."/>
            <person name="Qi M."/>
            <person name="Li Y."/>
            <person name="Yu H."/>
            <person name="Cui Y."/>
            <person name="Wang N."/>
            <person name="Chen C."/>
            <person name="Wu H."/>
            <person name="Zhao Y."/>
            <person name="Zhang J."/>
            <person name="Li Y."/>
            <person name="Zhou W."/>
            <person name="Zhang B."/>
            <person name="Hu W."/>
            <person name="Eijk M."/>
            <person name="Tang J."/>
            <person name="Witsenboer H."/>
            <person name="Zhao S."/>
            <person name="Li Z."/>
            <person name="Zhang A."/>
            <person name="Wang D."/>
            <person name="Liang C."/>
        </authorList>
    </citation>
    <scope>NUCLEOTIDE SEQUENCE [LARGE SCALE GENOMIC DNA]</scope>
    <source>
        <strain evidence="1">cv. G1812</strain>
    </source>
</reference>
<keyword evidence="2" id="KW-1185">Reference proteome</keyword>
<dbReference type="Gramene" id="TuG1812G0100001990.01.T01">
    <property type="protein sequence ID" value="TuG1812G0100001990.01.T01.cds390028"/>
    <property type="gene ID" value="TuG1812G0100001990.01"/>
</dbReference>
<proteinExistence type="predicted"/>
<protein>
    <submittedName>
        <fullName evidence="1">Uncharacterized protein</fullName>
    </submittedName>
</protein>
<reference evidence="1" key="3">
    <citation type="submission" date="2022-06" db="UniProtKB">
        <authorList>
            <consortium name="EnsemblPlants"/>
        </authorList>
    </citation>
    <scope>IDENTIFICATION</scope>
</reference>
<dbReference type="EnsemblPlants" id="TuG1812G0100001990.01.T01">
    <property type="protein sequence ID" value="TuG1812G0100001990.01.T01.cds390028"/>
    <property type="gene ID" value="TuG1812G0100001990.01"/>
</dbReference>
<evidence type="ECO:0000313" key="1">
    <source>
        <dbReference type="EnsemblPlants" id="TuG1812G0100001990.01.T01.cds390028"/>
    </source>
</evidence>
<accession>A0A8R7JYE3</accession>
<reference evidence="2" key="1">
    <citation type="journal article" date="2013" name="Nature">
        <title>Draft genome of the wheat A-genome progenitor Triticum urartu.</title>
        <authorList>
            <person name="Ling H.Q."/>
            <person name="Zhao S."/>
            <person name="Liu D."/>
            <person name="Wang J."/>
            <person name="Sun H."/>
            <person name="Zhang C."/>
            <person name="Fan H."/>
            <person name="Li D."/>
            <person name="Dong L."/>
            <person name="Tao Y."/>
            <person name="Gao C."/>
            <person name="Wu H."/>
            <person name="Li Y."/>
            <person name="Cui Y."/>
            <person name="Guo X."/>
            <person name="Zheng S."/>
            <person name="Wang B."/>
            <person name="Yu K."/>
            <person name="Liang Q."/>
            <person name="Yang W."/>
            <person name="Lou X."/>
            <person name="Chen J."/>
            <person name="Feng M."/>
            <person name="Jian J."/>
            <person name="Zhang X."/>
            <person name="Luo G."/>
            <person name="Jiang Y."/>
            <person name="Liu J."/>
            <person name="Wang Z."/>
            <person name="Sha Y."/>
            <person name="Zhang B."/>
            <person name="Wu H."/>
            <person name="Tang D."/>
            <person name="Shen Q."/>
            <person name="Xue P."/>
            <person name="Zou S."/>
            <person name="Wang X."/>
            <person name="Liu X."/>
            <person name="Wang F."/>
            <person name="Yang Y."/>
            <person name="An X."/>
            <person name="Dong Z."/>
            <person name="Zhang K."/>
            <person name="Zhang X."/>
            <person name="Luo M.C."/>
            <person name="Dvorak J."/>
            <person name="Tong Y."/>
            <person name="Wang J."/>
            <person name="Yang H."/>
            <person name="Li Z."/>
            <person name="Wang D."/>
            <person name="Zhang A."/>
            <person name="Wang J."/>
        </authorList>
    </citation>
    <scope>NUCLEOTIDE SEQUENCE</scope>
    <source>
        <strain evidence="2">cv. G1812</strain>
    </source>
</reference>
<organism evidence="1 2">
    <name type="scientific">Triticum urartu</name>
    <name type="common">Red wild einkorn</name>
    <name type="synonym">Crithodium urartu</name>
    <dbReference type="NCBI Taxonomy" id="4572"/>
    <lineage>
        <taxon>Eukaryota</taxon>
        <taxon>Viridiplantae</taxon>
        <taxon>Streptophyta</taxon>
        <taxon>Embryophyta</taxon>
        <taxon>Tracheophyta</taxon>
        <taxon>Spermatophyta</taxon>
        <taxon>Magnoliopsida</taxon>
        <taxon>Liliopsida</taxon>
        <taxon>Poales</taxon>
        <taxon>Poaceae</taxon>
        <taxon>BOP clade</taxon>
        <taxon>Pooideae</taxon>
        <taxon>Triticodae</taxon>
        <taxon>Triticeae</taxon>
        <taxon>Triticinae</taxon>
        <taxon>Triticum</taxon>
    </lineage>
</organism>
<dbReference type="AlphaFoldDB" id="A0A8R7JYE3"/>
<dbReference type="Proteomes" id="UP000015106">
    <property type="component" value="Chromosome 1"/>
</dbReference>